<dbReference type="InterPro" id="IPR000897">
    <property type="entry name" value="SRP54_GTPase_dom"/>
</dbReference>
<dbReference type="SMART" id="SM00962">
    <property type="entry name" value="SRP54"/>
    <property type="match status" value="1"/>
</dbReference>
<feature type="binding site" evidence="8">
    <location>
        <begin position="274"/>
        <end position="281"/>
    </location>
    <ligand>
        <name>GTP</name>
        <dbReference type="ChEBI" id="CHEBI:37565"/>
    </ligand>
</feature>
<comment type="caution">
    <text evidence="13">The sequence shown here is derived from an EMBL/GenBank/DDBJ whole genome shotgun (WGS) entry which is preliminary data.</text>
</comment>
<dbReference type="SMART" id="SM00382">
    <property type="entry name" value="AAA"/>
    <property type="match status" value="1"/>
</dbReference>
<comment type="function">
    <text evidence="8">Involved in targeting and insertion of nascent membrane proteins into the cytoplasmic membrane. Acts as a receptor for the complex formed by the signal recognition particle (SRP) and the ribosome-nascent chain (RNC).</text>
</comment>
<dbReference type="Proteomes" id="UP000294855">
    <property type="component" value="Unassembled WGS sequence"/>
</dbReference>
<accession>A0A484F5M0</accession>
<evidence type="ECO:0000313" key="13">
    <source>
        <dbReference type="EMBL" id="TDQ70974.1"/>
    </source>
</evidence>
<evidence type="ECO:0000256" key="3">
    <source>
        <dbReference type="ARBA" id="ARBA00022741"/>
    </source>
</evidence>
<dbReference type="SUPFAM" id="SSF47364">
    <property type="entry name" value="Domain of the SRP/SRP receptor G-proteins"/>
    <property type="match status" value="1"/>
</dbReference>
<dbReference type="EC" id="3.6.5.4" evidence="8"/>
<evidence type="ECO:0000256" key="7">
    <source>
        <dbReference type="ARBA" id="ARBA00023170"/>
    </source>
</evidence>
<evidence type="ECO:0000256" key="9">
    <source>
        <dbReference type="SAM" id="Coils"/>
    </source>
</evidence>
<dbReference type="NCBIfam" id="TIGR00064">
    <property type="entry name" value="ftsY"/>
    <property type="match status" value="1"/>
</dbReference>
<dbReference type="InterPro" id="IPR036225">
    <property type="entry name" value="SRP/SRP_N"/>
</dbReference>
<evidence type="ECO:0000256" key="2">
    <source>
        <dbReference type="ARBA" id="ARBA00022490"/>
    </source>
</evidence>
<reference evidence="13 14" key="1">
    <citation type="submission" date="2019-03" db="EMBL/GenBank/DDBJ databases">
        <title>Genomic Encyclopedia of Type Strains, Phase IV (KMG-IV): sequencing the most valuable type-strain genomes for metagenomic binning, comparative biology and taxonomic classification.</title>
        <authorList>
            <person name="Goeker M."/>
        </authorList>
    </citation>
    <scope>NUCLEOTIDE SEQUENCE [LARGE SCALE GENOMIC DNA]</scope>
    <source>
        <strain evidence="13 14">DSM 13328</strain>
    </source>
</reference>
<comment type="catalytic activity">
    <reaction evidence="8">
        <text>GTP + H2O = GDP + phosphate + H(+)</text>
        <dbReference type="Rhea" id="RHEA:19669"/>
        <dbReference type="ChEBI" id="CHEBI:15377"/>
        <dbReference type="ChEBI" id="CHEBI:15378"/>
        <dbReference type="ChEBI" id="CHEBI:37565"/>
        <dbReference type="ChEBI" id="CHEBI:43474"/>
        <dbReference type="ChEBI" id="CHEBI:58189"/>
        <dbReference type="EC" id="3.6.5.4"/>
    </reaction>
</comment>
<keyword evidence="6 8" id="KW-0472">Membrane</keyword>
<evidence type="ECO:0000256" key="4">
    <source>
        <dbReference type="ARBA" id="ARBA00022801"/>
    </source>
</evidence>
<comment type="subcellular location">
    <subcellularLocation>
        <location evidence="8">Cell membrane</location>
        <topology evidence="8">Peripheral membrane protein</topology>
        <orientation evidence="8">Cytoplasmic side</orientation>
    </subcellularLocation>
    <subcellularLocation>
        <location evidence="8">Cytoplasm</location>
    </subcellularLocation>
</comment>
<name>A0A484F5M0_9EURY</name>
<keyword evidence="7 8" id="KW-0675">Receptor</keyword>
<dbReference type="HAMAP" id="MF_00920">
    <property type="entry name" value="FtsY"/>
    <property type="match status" value="1"/>
</dbReference>
<dbReference type="EMBL" id="SNYS01000005">
    <property type="protein sequence ID" value="TDQ70974.1"/>
    <property type="molecule type" value="Genomic_DNA"/>
</dbReference>
<feature type="coiled-coil region" evidence="9">
    <location>
        <begin position="97"/>
        <end position="126"/>
    </location>
</feature>
<proteinExistence type="inferred from homology"/>
<evidence type="ECO:0000259" key="12">
    <source>
        <dbReference type="SMART" id="SM00963"/>
    </source>
</evidence>
<evidence type="ECO:0000256" key="5">
    <source>
        <dbReference type="ARBA" id="ARBA00023134"/>
    </source>
</evidence>
<dbReference type="PANTHER" id="PTHR43134:SF1">
    <property type="entry name" value="SIGNAL RECOGNITION PARTICLE RECEPTOR SUBUNIT ALPHA"/>
    <property type="match status" value="1"/>
</dbReference>
<feature type="domain" description="SRP54-type proteins GTP-binding" evidence="11">
    <location>
        <begin position="267"/>
        <end position="462"/>
    </location>
</feature>
<dbReference type="PANTHER" id="PTHR43134">
    <property type="entry name" value="SIGNAL RECOGNITION PARTICLE RECEPTOR SUBUNIT ALPHA"/>
    <property type="match status" value="1"/>
</dbReference>
<feature type="domain" description="AAA+ ATPase" evidence="10">
    <location>
        <begin position="266"/>
        <end position="461"/>
    </location>
</feature>
<keyword evidence="14" id="KW-1185">Reference proteome</keyword>
<keyword evidence="4 8" id="KW-0378">Hydrolase</keyword>
<dbReference type="GO" id="GO:0005525">
    <property type="term" value="F:GTP binding"/>
    <property type="evidence" value="ECO:0007669"/>
    <property type="project" value="UniProtKB-UniRule"/>
</dbReference>
<dbReference type="Gene3D" id="3.40.50.300">
    <property type="entry name" value="P-loop containing nucleotide triphosphate hydrolases"/>
    <property type="match status" value="1"/>
</dbReference>
<dbReference type="InterPro" id="IPR013822">
    <property type="entry name" value="Signal_recog_particl_SRP54_hlx"/>
</dbReference>
<evidence type="ECO:0000259" key="10">
    <source>
        <dbReference type="SMART" id="SM00382"/>
    </source>
</evidence>
<dbReference type="Pfam" id="PF02881">
    <property type="entry name" value="SRP54_N"/>
    <property type="match status" value="1"/>
</dbReference>
<keyword evidence="3 8" id="KW-0547">Nucleotide-binding</keyword>
<dbReference type="InterPro" id="IPR004390">
    <property type="entry name" value="SR_rcpt_FtsY"/>
</dbReference>
<feature type="binding site" evidence="8">
    <location>
        <begin position="414"/>
        <end position="417"/>
    </location>
    <ligand>
        <name>GTP</name>
        <dbReference type="ChEBI" id="CHEBI:37565"/>
    </ligand>
</feature>
<evidence type="ECO:0000313" key="14">
    <source>
        <dbReference type="Proteomes" id="UP000294855"/>
    </source>
</evidence>
<gene>
    <name evidence="8" type="primary">ftsY</name>
    <name evidence="13" type="ORF">C7391_0070</name>
</gene>
<comment type="similarity">
    <text evidence="8">Belongs to the GTP-binding SRP family. FtsY subfamily.</text>
</comment>
<dbReference type="FunFam" id="3.40.50.300:FF:000053">
    <property type="entry name" value="Signal recognition particle receptor FtsY"/>
    <property type="match status" value="1"/>
</dbReference>
<comment type="subunit">
    <text evidence="8">Part of the signal recognition particle protein translocation system, which is composed of SRP and FtsY.</text>
</comment>
<dbReference type="InterPro" id="IPR003593">
    <property type="entry name" value="AAA+_ATPase"/>
</dbReference>
<feature type="binding site" evidence="8">
    <location>
        <begin position="356"/>
        <end position="360"/>
    </location>
    <ligand>
        <name>GTP</name>
        <dbReference type="ChEBI" id="CHEBI:37565"/>
    </ligand>
</feature>
<dbReference type="GO" id="GO:0006614">
    <property type="term" value="P:SRP-dependent cotranslational protein targeting to membrane"/>
    <property type="evidence" value="ECO:0007669"/>
    <property type="project" value="InterPro"/>
</dbReference>
<dbReference type="GO" id="GO:0005886">
    <property type="term" value="C:plasma membrane"/>
    <property type="evidence" value="ECO:0007669"/>
    <property type="project" value="UniProtKB-SubCell"/>
</dbReference>
<dbReference type="GO" id="GO:0005737">
    <property type="term" value="C:cytoplasm"/>
    <property type="evidence" value="ECO:0007669"/>
    <property type="project" value="UniProtKB-SubCell"/>
</dbReference>
<feature type="domain" description="Signal recognition particle SRP54 helical bundle" evidence="12">
    <location>
        <begin position="167"/>
        <end position="249"/>
    </location>
</feature>
<dbReference type="Pfam" id="PF00448">
    <property type="entry name" value="SRP54"/>
    <property type="match status" value="1"/>
</dbReference>
<dbReference type="GO" id="GO:0005047">
    <property type="term" value="F:signal recognition particle binding"/>
    <property type="evidence" value="ECO:0007669"/>
    <property type="project" value="TreeGrafter"/>
</dbReference>
<dbReference type="GO" id="GO:0003924">
    <property type="term" value="F:GTPase activity"/>
    <property type="evidence" value="ECO:0007669"/>
    <property type="project" value="UniProtKB-UniRule"/>
</dbReference>
<dbReference type="InterPro" id="IPR027417">
    <property type="entry name" value="P-loop_NTPase"/>
</dbReference>
<dbReference type="SUPFAM" id="SSF52540">
    <property type="entry name" value="P-loop containing nucleoside triphosphate hydrolases"/>
    <property type="match status" value="1"/>
</dbReference>
<keyword evidence="5 8" id="KW-0342">GTP-binding</keyword>
<dbReference type="AlphaFoldDB" id="A0A484F5M0"/>
<dbReference type="Gene3D" id="1.20.120.140">
    <property type="entry name" value="Signal recognition particle SRP54, nucleotide-binding domain"/>
    <property type="match status" value="1"/>
</dbReference>
<dbReference type="InterPro" id="IPR042101">
    <property type="entry name" value="SRP54_N_sf"/>
</dbReference>
<protein>
    <recommendedName>
        <fullName evidence="8">Signal recognition particle receptor FtsY</fullName>
        <shortName evidence="8">SRP receptor</shortName>
        <ecNumber evidence="8">3.6.5.4</ecNumber>
    </recommendedName>
</protein>
<evidence type="ECO:0000256" key="1">
    <source>
        <dbReference type="ARBA" id="ARBA00022475"/>
    </source>
</evidence>
<keyword evidence="2 8" id="KW-0963">Cytoplasm</keyword>
<evidence type="ECO:0000256" key="8">
    <source>
        <dbReference type="HAMAP-Rule" id="MF_00920"/>
    </source>
</evidence>
<evidence type="ECO:0000256" key="6">
    <source>
        <dbReference type="ARBA" id="ARBA00023136"/>
    </source>
</evidence>
<dbReference type="RefSeq" id="WP_223610925.1">
    <property type="nucleotide sequence ID" value="NZ_JAHDUW010000001.1"/>
</dbReference>
<dbReference type="SMART" id="SM00963">
    <property type="entry name" value="SRP54_N"/>
    <property type="match status" value="1"/>
</dbReference>
<keyword evidence="1 8" id="KW-1003">Cell membrane</keyword>
<evidence type="ECO:0000259" key="11">
    <source>
        <dbReference type="SMART" id="SM00962"/>
    </source>
</evidence>
<keyword evidence="9" id="KW-0175">Coiled coil</keyword>
<organism evidence="13 14">
    <name type="scientific">Methanimicrococcus blatticola</name>
    <dbReference type="NCBI Taxonomy" id="91560"/>
    <lineage>
        <taxon>Archaea</taxon>
        <taxon>Methanobacteriati</taxon>
        <taxon>Methanobacteriota</taxon>
        <taxon>Stenosarchaea group</taxon>
        <taxon>Methanomicrobia</taxon>
        <taxon>Methanosarcinales</taxon>
        <taxon>Methanosarcinaceae</taxon>
        <taxon>Methanimicrococcus</taxon>
    </lineage>
</organism>
<sequence length="463" mass="50406">MFGKLKEKLASFTKSLDKTVEEKAVELEEPEVIVEEEVVVKTDGDMSVEGAKAAAEEIAEVLEEKELEAVAETKDDTIEVMVEGTIGDKGQTEAQTKEQVETQVKEQAEEQIKEQAEVQVKEQAEEQPMATADSSADFSAISSVDSSVVSVDSVSSESEQAEQKKEKTGFFGKAKALIFDREVILDDDDLEGPLMELEIALLESDLALSVTDAIVASVREQLSGTRKRLGKNTGSIVEEALKNAILEVMSANVFDFDEFMEARRGQTVHIAFVGINGTGKTTSIAKIANRLQKNGYSITIAAGDTFRAGAIDQIQIHADRLGIKVIKHQEGSDPAAVIYDALQYAKAHKSDVLLSDTAGRMHTNVNLMAQLEKICRVSTPDLIIFVDEATAGNDAVERASQFNDAVPINGTILTKLDADSKGGAAISIAYITQKPILFFGVGQEYDDLLKFDPEWFAKKIFEE</sequence>